<dbReference type="AlphaFoldDB" id="A0A8T2N9L2"/>
<evidence type="ECO:0000259" key="3">
    <source>
        <dbReference type="Pfam" id="PF04803"/>
    </source>
</evidence>
<feature type="region of interest" description="Disordered" evidence="2">
    <location>
        <begin position="1"/>
        <end position="36"/>
    </location>
</feature>
<protein>
    <recommendedName>
        <fullName evidence="3">XLR/SYCP3/FAM9 domain-containing protein</fullName>
    </recommendedName>
</protein>
<feature type="compositionally biased region" description="Basic residues" evidence="2">
    <location>
        <begin position="1"/>
        <end position="10"/>
    </location>
</feature>
<name>A0A8T2N9L2_9TELE</name>
<dbReference type="GO" id="GO:0051321">
    <property type="term" value="P:meiotic cell cycle"/>
    <property type="evidence" value="ECO:0007669"/>
    <property type="project" value="TreeGrafter"/>
</dbReference>
<dbReference type="InterPro" id="IPR006888">
    <property type="entry name" value="XLR/SYCP3/FAM9_dom"/>
</dbReference>
<dbReference type="PANTHER" id="PTHR19368">
    <property type="entry name" value="XLR/SCP3/FAM9"/>
    <property type="match status" value="1"/>
</dbReference>
<dbReference type="Proteomes" id="UP000824540">
    <property type="component" value="Unassembled WGS sequence"/>
</dbReference>
<accession>A0A8T2N9L2</accession>
<organism evidence="4 5">
    <name type="scientific">Albula glossodonta</name>
    <name type="common">roundjaw bonefish</name>
    <dbReference type="NCBI Taxonomy" id="121402"/>
    <lineage>
        <taxon>Eukaryota</taxon>
        <taxon>Metazoa</taxon>
        <taxon>Chordata</taxon>
        <taxon>Craniata</taxon>
        <taxon>Vertebrata</taxon>
        <taxon>Euteleostomi</taxon>
        <taxon>Actinopterygii</taxon>
        <taxon>Neopterygii</taxon>
        <taxon>Teleostei</taxon>
        <taxon>Albuliformes</taxon>
        <taxon>Albulidae</taxon>
        <taxon>Albula</taxon>
    </lineage>
</organism>
<evidence type="ECO:0000256" key="1">
    <source>
        <dbReference type="ARBA" id="ARBA00010283"/>
    </source>
</evidence>
<gene>
    <name evidence="4" type="ORF">JZ751_007581</name>
</gene>
<dbReference type="EMBL" id="JAFBMS010000147">
    <property type="protein sequence ID" value="KAG9334498.1"/>
    <property type="molecule type" value="Genomic_DNA"/>
</dbReference>
<evidence type="ECO:0000256" key="2">
    <source>
        <dbReference type="SAM" id="MobiDB-lite"/>
    </source>
</evidence>
<sequence>MAAPKSKKRSLPKDKLEKVRKSKSTGHDDSLTFSDGAEENVGSDYLPADISKAFLAKRKRLEIFTKSSLKASHQMIEQMWKAQQNERFPFHLNQTLSDYINKISVMSFESLEELQKTHRDNHATFQTELRQEMALLQKKILMETQQQDLATVRQSLQTMLL</sequence>
<dbReference type="GO" id="GO:0007286">
    <property type="term" value="P:spermatid development"/>
    <property type="evidence" value="ECO:0007669"/>
    <property type="project" value="TreeGrafter"/>
</dbReference>
<evidence type="ECO:0000313" key="4">
    <source>
        <dbReference type="EMBL" id="KAG9334498.1"/>
    </source>
</evidence>
<feature type="domain" description="XLR/SYCP3/FAM9" evidence="3">
    <location>
        <begin position="52"/>
        <end position="89"/>
    </location>
</feature>
<feature type="compositionally biased region" description="Basic and acidic residues" evidence="2">
    <location>
        <begin position="11"/>
        <end position="30"/>
    </location>
</feature>
<comment type="caution">
    <text evidence="4">The sequence shown here is derived from an EMBL/GenBank/DDBJ whole genome shotgun (WGS) entry which is preliminary data.</text>
</comment>
<dbReference type="Pfam" id="PF04803">
    <property type="entry name" value="Cor1"/>
    <property type="match status" value="1"/>
</dbReference>
<dbReference type="GO" id="GO:0000795">
    <property type="term" value="C:synaptonemal complex"/>
    <property type="evidence" value="ECO:0007669"/>
    <property type="project" value="TreeGrafter"/>
</dbReference>
<proteinExistence type="inferred from homology"/>
<evidence type="ECO:0000313" key="5">
    <source>
        <dbReference type="Proteomes" id="UP000824540"/>
    </source>
</evidence>
<reference evidence="4" key="1">
    <citation type="thesis" date="2021" institute="BYU ScholarsArchive" country="Provo, UT, USA">
        <title>Applications of and Algorithms for Genome Assembly and Genomic Analyses with an Emphasis on Marine Teleosts.</title>
        <authorList>
            <person name="Pickett B.D."/>
        </authorList>
    </citation>
    <scope>NUCLEOTIDE SEQUENCE</scope>
    <source>
        <strain evidence="4">HI-2016</strain>
    </source>
</reference>
<dbReference type="InterPro" id="IPR051443">
    <property type="entry name" value="XLR/SYCP3"/>
</dbReference>
<dbReference type="OrthoDB" id="9621324at2759"/>
<keyword evidence="5" id="KW-1185">Reference proteome</keyword>
<comment type="similarity">
    <text evidence="1">Belongs to the XLR/SYCP3 family.</text>
</comment>
<dbReference type="PANTHER" id="PTHR19368:SF15">
    <property type="entry name" value="XLR_SYCP3_FAM9 DOMAIN-CONTAINING PROTEIN"/>
    <property type="match status" value="1"/>
</dbReference>